<evidence type="ECO:0000256" key="10">
    <source>
        <dbReference type="ARBA" id="ARBA00022805"/>
    </source>
</evidence>
<evidence type="ECO:0000256" key="8">
    <source>
        <dbReference type="ARBA" id="ARBA00022741"/>
    </source>
</evidence>
<keyword evidence="12" id="KW-0653">Protein transport</keyword>
<evidence type="ECO:0000256" key="3">
    <source>
        <dbReference type="ARBA" id="ARBA00022448"/>
    </source>
</evidence>
<keyword evidence="3" id="KW-0813">Transport</keyword>
<keyword evidence="10" id="KW-1002">Plastid outer membrane</keyword>
<dbReference type="Proteomes" id="UP000250140">
    <property type="component" value="Unassembled WGS sequence"/>
</dbReference>
<keyword evidence="4" id="KW-0150">Chloroplast</keyword>
<dbReference type="GO" id="GO:0016787">
    <property type="term" value="F:hydrolase activity"/>
    <property type="evidence" value="ECO:0007669"/>
    <property type="project" value="UniProtKB-KW"/>
</dbReference>
<keyword evidence="8" id="KW-0547">Nucleotide-binding</keyword>
<evidence type="ECO:0000256" key="4">
    <source>
        <dbReference type="ARBA" id="ARBA00022528"/>
    </source>
</evidence>
<dbReference type="Gene3D" id="3.40.50.300">
    <property type="entry name" value="P-loop containing nucleotide triphosphate hydrolases"/>
    <property type="match status" value="1"/>
</dbReference>
<evidence type="ECO:0000256" key="9">
    <source>
        <dbReference type="ARBA" id="ARBA00022801"/>
    </source>
</evidence>
<accession>A0A8E2JP78</accession>
<keyword evidence="14" id="KW-0342">GTP-binding</keyword>
<keyword evidence="9 18" id="KW-0378">Hydrolase</keyword>
<evidence type="ECO:0000256" key="15">
    <source>
        <dbReference type="ARBA" id="ARBA00023136"/>
    </source>
</evidence>
<evidence type="ECO:0000256" key="16">
    <source>
        <dbReference type="ARBA" id="ARBA00024013"/>
    </source>
</evidence>
<name>A0A8E2JP78_9PEZI</name>
<keyword evidence="7" id="KW-0479">Metal-binding</keyword>
<dbReference type="GO" id="GO:0046872">
    <property type="term" value="F:metal ion binding"/>
    <property type="evidence" value="ECO:0007669"/>
    <property type="project" value="UniProtKB-KW"/>
</dbReference>
<dbReference type="Pfam" id="PF04548">
    <property type="entry name" value="AIG1"/>
    <property type="match status" value="1"/>
</dbReference>
<comment type="subcellular location">
    <subcellularLocation>
        <location evidence="2">Membrane</location>
        <topology evidence="2">Single-pass membrane protein</topology>
    </subcellularLocation>
    <subcellularLocation>
        <location evidence="16">Plastid</location>
        <location evidence="16">Chloroplast outer membrane</location>
    </subcellularLocation>
</comment>
<proteinExistence type="predicted"/>
<reference evidence="18 19" key="1">
    <citation type="journal article" date="2016" name="Nat. Commun.">
        <title>Ectomycorrhizal ecology is imprinted in the genome of the dominant symbiotic fungus Cenococcum geophilum.</title>
        <authorList>
            <consortium name="DOE Joint Genome Institute"/>
            <person name="Peter M."/>
            <person name="Kohler A."/>
            <person name="Ohm R.A."/>
            <person name="Kuo A."/>
            <person name="Krutzmann J."/>
            <person name="Morin E."/>
            <person name="Arend M."/>
            <person name="Barry K.W."/>
            <person name="Binder M."/>
            <person name="Choi C."/>
            <person name="Clum A."/>
            <person name="Copeland A."/>
            <person name="Grisel N."/>
            <person name="Haridas S."/>
            <person name="Kipfer T."/>
            <person name="LaButti K."/>
            <person name="Lindquist E."/>
            <person name="Lipzen A."/>
            <person name="Maire R."/>
            <person name="Meier B."/>
            <person name="Mihaltcheva S."/>
            <person name="Molinier V."/>
            <person name="Murat C."/>
            <person name="Poggeler S."/>
            <person name="Quandt C.A."/>
            <person name="Sperisen C."/>
            <person name="Tritt A."/>
            <person name="Tisserant E."/>
            <person name="Crous P.W."/>
            <person name="Henrissat B."/>
            <person name="Nehls U."/>
            <person name="Egli S."/>
            <person name="Spatafora J.W."/>
            <person name="Grigoriev I.V."/>
            <person name="Martin F.M."/>
        </authorList>
    </citation>
    <scope>NUCLEOTIDE SEQUENCE [LARGE SCALE GENOMIC DNA]</scope>
    <source>
        <strain evidence="18 19">CBS 207.34</strain>
    </source>
</reference>
<dbReference type="InterPro" id="IPR006703">
    <property type="entry name" value="G_AIG1"/>
</dbReference>
<dbReference type="GO" id="GO:0005525">
    <property type="term" value="F:GTP binding"/>
    <property type="evidence" value="ECO:0007669"/>
    <property type="project" value="UniProtKB-KW"/>
</dbReference>
<gene>
    <name evidence="18" type="ORF">AOQ84DRAFT_300622</name>
</gene>
<evidence type="ECO:0000256" key="12">
    <source>
        <dbReference type="ARBA" id="ARBA00022927"/>
    </source>
</evidence>
<feature type="domain" description="AIG1-type G" evidence="17">
    <location>
        <begin position="2"/>
        <end position="133"/>
    </location>
</feature>
<evidence type="ECO:0000256" key="14">
    <source>
        <dbReference type="ARBA" id="ARBA00023134"/>
    </source>
</evidence>
<keyword evidence="11" id="KW-0460">Magnesium</keyword>
<dbReference type="GO" id="GO:0016020">
    <property type="term" value="C:membrane"/>
    <property type="evidence" value="ECO:0007669"/>
    <property type="project" value="UniProtKB-SubCell"/>
</dbReference>
<keyword evidence="15" id="KW-0472">Membrane</keyword>
<keyword evidence="5" id="KW-0934">Plastid</keyword>
<protein>
    <submittedName>
        <fullName evidence="18">P-loop containing nucleoside triphosphate hydrolase protein</fullName>
    </submittedName>
</protein>
<dbReference type="EMBL" id="KV750472">
    <property type="protein sequence ID" value="OCL04565.1"/>
    <property type="molecule type" value="Genomic_DNA"/>
</dbReference>
<dbReference type="GO" id="GO:0015031">
    <property type="term" value="P:protein transport"/>
    <property type="evidence" value="ECO:0007669"/>
    <property type="project" value="UniProtKB-KW"/>
</dbReference>
<keyword evidence="13" id="KW-1133">Transmembrane helix</keyword>
<organism evidence="18 19">
    <name type="scientific">Glonium stellatum</name>
    <dbReference type="NCBI Taxonomy" id="574774"/>
    <lineage>
        <taxon>Eukaryota</taxon>
        <taxon>Fungi</taxon>
        <taxon>Dikarya</taxon>
        <taxon>Ascomycota</taxon>
        <taxon>Pezizomycotina</taxon>
        <taxon>Dothideomycetes</taxon>
        <taxon>Pleosporomycetidae</taxon>
        <taxon>Gloniales</taxon>
        <taxon>Gloniaceae</taxon>
        <taxon>Glonium</taxon>
    </lineage>
</organism>
<sequence>MILIMGVTGAGKSYFINKLVDREAVREGNKLDSCTAVCQAIPAKIGSSKVLLIDTPGFDDTERSDSEILTEIARLLAVQYELGIKLKGVIYLHRITDVRYQRSSVKTLQIFKEICGKEALKNVLLVTTRWGEVERFVGADRERQLRDKFWAYMLANGSMISRYYGDRDSAIGIITQLLGKATVVLDL</sequence>
<dbReference type="InterPro" id="IPR027417">
    <property type="entry name" value="P-loop_NTPase"/>
</dbReference>
<dbReference type="PANTHER" id="PTHR10903:SF135">
    <property type="entry name" value="TRANSLOCASE OF CHLOROPLAST 120, CHLOROPLASTIC-RELATED"/>
    <property type="match status" value="1"/>
</dbReference>
<evidence type="ECO:0000256" key="7">
    <source>
        <dbReference type="ARBA" id="ARBA00022723"/>
    </source>
</evidence>
<dbReference type="SUPFAM" id="SSF52540">
    <property type="entry name" value="P-loop containing nucleoside triphosphate hydrolases"/>
    <property type="match status" value="1"/>
</dbReference>
<keyword evidence="19" id="KW-1185">Reference proteome</keyword>
<keyword evidence="6" id="KW-0812">Transmembrane</keyword>
<evidence type="ECO:0000313" key="19">
    <source>
        <dbReference type="Proteomes" id="UP000250140"/>
    </source>
</evidence>
<evidence type="ECO:0000256" key="11">
    <source>
        <dbReference type="ARBA" id="ARBA00022842"/>
    </source>
</evidence>
<evidence type="ECO:0000256" key="13">
    <source>
        <dbReference type="ARBA" id="ARBA00022989"/>
    </source>
</evidence>
<evidence type="ECO:0000256" key="5">
    <source>
        <dbReference type="ARBA" id="ARBA00022640"/>
    </source>
</evidence>
<evidence type="ECO:0000313" key="18">
    <source>
        <dbReference type="EMBL" id="OCL04565.1"/>
    </source>
</evidence>
<dbReference type="OrthoDB" id="8954335at2759"/>
<evidence type="ECO:0000256" key="2">
    <source>
        <dbReference type="ARBA" id="ARBA00004167"/>
    </source>
</evidence>
<dbReference type="InterPro" id="IPR045058">
    <property type="entry name" value="GIMA/IAN/Toc"/>
</dbReference>
<evidence type="ECO:0000256" key="1">
    <source>
        <dbReference type="ARBA" id="ARBA00001946"/>
    </source>
</evidence>
<dbReference type="AlphaFoldDB" id="A0A8E2JP78"/>
<evidence type="ECO:0000259" key="17">
    <source>
        <dbReference type="Pfam" id="PF04548"/>
    </source>
</evidence>
<comment type="cofactor">
    <cofactor evidence="1">
        <name>Mg(2+)</name>
        <dbReference type="ChEBI" id="CHEBI:18420"/>
    </cofactor>
</comment>
<evidence type="ECO:0000256" key="6">
    <source>
        <dbReference type="ARBA" id="ARBA00022692"/>
    </source>
</evidence>
<dbReference type="PANTHER" id="PTHR10903">
    <property type="entry name" value="GTPASE, IMAP FAMILY MEMBER-RELATED"/>
    <property type="match status" value="1"/>
</dbReference>